<name>A0A919ALZ7_9PROT</name>
<evidence type="ECO:0000313" key="2">
    <source>
        <dbReference type="Proteomes" id="UP000630923"/>
    </source>
</evidence>
<sequence>MLRVAALLVLLLLPSACGFKPLYKEGAGGAGIPAVLSTVEVAPIPDRLGQQMRFHLQDRLGHTGAPDYRVQVVLTQTLDTFGIKPDTSATQEQLIMRADFSLVRLSDGAEVLSDTYVTRTTYDIVISDFATVMQREDTARRLALDLADRIHRRIAFTLAPAAGKDNSQESQR</sequence>
<reference evidence="1" key="1">
    <citation type="journal article" date="2014" name="Int. J. Syst. Evol. Microbiol.">
        <title>Complete genome sequence of Corynebacterium casei LMG S-19264T (=DSM 44701T), isolated from a smear-ripened cheese.</title>
        <authorList>
            <consortium name="US DOE Joint Genome Institute (JGI-PGF)"/>
            <person name="Walter F."/>
            <person name="Albersmeier A."/>
            <person name="Kalinowski J."/>
            <person name="Ruckert C."/>
        </authorList>
    </citation>
    <scope>NUCLEOTIDE SEQUENCE</scope>
    <source>
        <strain evidence="1">KCTC 42590</strain>
    </source>
</reference>
<dbReference type="EMBL" id="BNCI01000001">
    <property type="protein sequence ID" value="GHF15299.1"/>
    <property type="molecule type" value="Genomic_DNA"/>
</dbReference>
<protein>
    <recommendedName>
        <fullName evidence="3">LPS-assembly lipoprotein</fullName>
    </recommendedName>
</protein>
<comment type="caution">
    <text evidence="1">The sequence shown here is derived from an EMBL/GenBank/DDBJ whole genome shotgun (WGS) entry which is preliminary data.</text>
</comment>
<accession>A0A919ALZ7</accession>
<dbReference type="Gene3D" id="3.30.160.150">
    <property type="entry name" value="Lipoprotein like domain"/>
    <property type="match status" value="1"/>
</dbReference>
<reference evidence="1" key="2">
    <citation type="submission" date="2020-09" db="EMBL/GenBank/DDBJ databases">
        <authorList>
            <person name="Sun Q."/>
            <person name="Kim S."/>
        </authorList>
    </citation>
    <scope>NUCLEOTIDE SEQUENCE</scope>
    <source>
        <strain evidence="1">KCTC 42590</strain>
    </source>
</reference>
<keyword evidence="2" id="KW-1185">Reference proteome</keyword>
<dbReference type="RefSeq" id="WP_191250138.1">
    <property type="nucleotide sequence ID" value="NZ_BNCI01000001.1"/>
</dbReference>
<gene>
    <name evidence="1" type="ORF">GCM10017044_06800</name>
</gene>
<proteinExistence type="predicted"/>
<evidence type="ECO:0008006" key="3">
    <source>
        <dbReference type="Google" id="ProtNLM"/>
    </source>
</evidence>
<dbReference type="AlphaFoldDB" id="A0A919ALZ7"/>
<dbReference type="GO" id="GO:0019867">
    <property type="term" value="C:outer membrane"/>
    <property type="evidence" value="ECO:0007669"/>
    <property type="project" value="InterPro"/>
</dbReference>
<dbReference type="GO" id="GO:0043165">
    <property type="term" value="P:Gram-negative-bacterium-type cell outer membrane assembly"/>
    <property type="evidence" value="ECO:0007669"/>
    <property type="project" value="InterPro"/>
</dbReference>
<dbReference type="InterPro" id="IPR007485">
    <property type="entry name" value="LPS_assembly_LptE"/>
</dbReference>
<dbReference type="Pfam" id="PF04390">
    <property type="entry name" value="LptE"/>
    <property type="match status" value="1"/>
</dbReference>
<dbReference type="Proteomes" id="UP000630923">
    <property type="component" value="Unassembled WGS sequence"/>
</dbReference>
<organism evidence="1 2">
    <name type="scientific">Kordiimonas sediminis</name>
    <dbReference type="NCBI Taxonomy" id="1735581"/>
    <lineage>
        <taxon>Bacteria</taxon>
        <taxon>Pseudomonadati</taxon>
        <taxon>Pseudomonadota</taxon>
        <taxon>Alphaproteobacteria</taxon>
        <taxon>Kordiimonadales</taxon>
        <taxon>Kordiimonadaceae</taxon>
        <taxon>Kordiimonas</taxon>
    </lineage>
</organism>
<evidence type="ECO:0000313" key="1">
    <source>
        <dbReference type="EMBL" id="GHF15299.1"/>
    </source>
</evidence>